<dbReference type="Gene3D" id="3.40.50.300">
    <property type="entry name" value="P-loop containing nucleotide triphosphate hydrolases"/>
    <property type="match status" value="1"/>
</dbReference>
<evidence type="ECO:0000256" key="1">
    <source>
        <dbReference type="ARBA" id="ARBA00022741"/>
    </source>
</evidence>
<evidence type="ECO:0000313" key="6">
    <source>
        <dbReference type="Proteomes" id="UP000595437"/>
    </source>
</evidence>
<accession>A0A7T8QUX3</accession>
<evidence type="ECO:0000313" key="5">
    <source>
        <dbReference type="EMBL" id="QQP56000.1"/>
    </source>
</evidence>
<sequence>MVIRTSKQLLKEVLFSGCNKEDFAMPLVIITGIPSSGKTRTAIQIQEFFERQKGKKVILISELNEAKSKSRNDIFKDSTKEKVLRGEFKSDILRSLNKEDLIIADGSNYIKGFRYELYCATKSYKTPQITVHCDVSPPDAKELNAHRDSEDSKYSDEIFDALSCAMRRPSTPIDGRVIHYKIYNPPYKEYC</sequence>
<keyword evidence="1" id="KW-0547">Nucleotide-binding</keyword>
<dbReference type="SUPFAM" id="SSF52540">
    <property type="entry name" value="P-loop containing nucleoside triphosphate hydrolases"/>
    <property type="match status" value="1"/>
</dbReference>
<dbReference type="AlphaFoldDB" id="A0A7T8QUX3"/>
<comment type="similarity">
    <text evidence="3">Belongs to the KTI12 family.</text>
</comment>
<dbReference type="InterPro" id="IPR013641">
    <property type="entry name" value="KTI12/PSTK"/>
</dbReference>
<dbReference type="EMBL" id="CP045890">
    <property type="protein sequence ID" value="QQP56000.1"/>
    <property type="molecule type" value="Genomic_DNA"/>
</dbReference>
<dbReference type="Pfam" id="PF08433">
    <property type="entry name" value="KTI12"/>
    <property type="match status" value="1"/>
</dbReference>
<dbReference type="Proteomes" id="UP000595437">
    <property type="component" value="Chromosome 1"/>
</dbReference>
<dbReference type="InterPro" id="IPR027417">
    <property type="entry name" value="P-loop_NTPase"/>
</dbReference>
<proteinExistence type="inferred from homology"/>
<dbReference type="GO" id="GO:0005524">
    <property type="term" value="F:ATP binding"/>
    <property type="evidence" value="ECO:0007669"/>
    <property type="project" value="UniProtKB-KW"/>
</dbReference>
<dbReference type="OrthoDB" id="9972657at2759"/>
<name>A0A7T8QUX3_CALRO</name>
<organism evidence="5 6">
    <name type="scientific">Caligus rogercresseyi</name>
    <name type="common">Sea louse</name>
    <dbReference type="NCBI Taxonomy" id="217165"/>
    <lineage>
        <taxon>Eukaryota</taxon>
        <taxon>Metazoa</taxon>
        <taxon>Ecdysozoa</taxon>
        <taxon>Arthropoda</taxon>
        <taxon>Crustacea</taxon>
        <taxon>Multicrustacea</taxon>
        <taxon>Hexanauplia</taxon>
        <taxon>Copepoda</taxon>
        <taxon>Siphonostomatoida</taxon>
        <taxon>Caligidae</taxon>
        <taxon>Caligus</taxon>
    </lineage>
</organism>
<protein>
    <recommendedName>
        <fullName evidence="4">Protein KTI12 homolog</fullName>
    </recommendedName>
</protein>
<dbReference type="PANTHER" id="PTHR12435">
    <property type="match status" value="1"/>
</dbReference>
<keyword evidence="6" id="KW-1185">Reference proteome</keyword>
<evidence type="ECO:0000256" key="2">
    <source>
        <dbReference type="ARBA" id="ARBA00022840"/>
    </source>
</evidence>
<gene>
    <name evidence="5" type="ORF">FKW44_000517</name>
</gene>
<keyword evidence="2" id="KW-0067">ATP-binding</keyword>
<evidence type="ECO:0000256" key="3">
    <source>
        <dbReference type="ARBA" id="ARBA00025768"/>
    </source>
</evidence>
<reference evidence="6" key="1">
    <citation type="submission" date="2021-01" db="EMBL/GenBank/DDBJ databases">
        <title>Caligus Genome Assembly.</title>
        <authorList>
            <person name="Gallardo-Escarate C."/>
        </authorList>
    </citation>
    <scope>NUCLEOTIDE SEQUENCE [LARGE SCALE GENOMIC DNA]</scope>
</reference>
<evidence type="ECO:0000256" key="4">
    <source>
        <dbReference type="ARBA" id="ARBA00026170"/>
    </source>
</evidence>